<evidence type="ECO:0000256" key="4">
    <source>
        <dbReference type="ARBA" id="ARBA00022679"/>
    </source>
</evidence>
<keyword evidence="4" id="KW-0808">Transferase</keyword>
<dbReference type="Pfam" id="PF02676">
    <property type="entry name" value="TYW3"/>
    <property type="match status" value="1"/>
</dbReference>
<dbReference type="PANTHER" id="PTHR48418">
    <property type="entry name" value="TRNA WYBUTOSINE-SYNTHESIZING PROTEIN 3"/>
    <property type="match status" value="1"/>
</dbReference>
<comment type="similarity">
    <text evidence="1">Belongs to the TYW3 family.</text>
</comment>
<dbReference type="EC" id="2.1.1.282" evidence="2"/>
<feature type="compositionally biased region" description="Basic and acidic residues" evidence="9">
    <location>
        <begin position="265"/>
        <end position="318"/>
    </location>
</feature>
<dbReference type="InterPro" id="IPR003827">
    <property type="entry name" value="tRNA_yW-synthesising"/>
</dbReference>
<proteinExistence type="inferred from homology"/>
<dbReference type="PANTHER" id="PTHR48418:SF1">
    <property type="entry name" value="TRNA WYBUTOSINE-SYNTHESIZING PROTEIN 3"/>
    <property type="match status" value="1"/>
</dbReference>
<feature type="region of interest" description="Disordered" evidence="9">
    <location>
        <begin position="75"/>
        <end position="106"/>
    </location>
</feature>
<dbReference type="GeneID" id="27906520"/>
<accession>N1QH30</accession>
<evidence type="ECO:0000313" key="11">
    <source>
        <dbReference type="EMBL" id="EMF16531.1"/>
    </source>
</evidence>
<name>N1QH30_SPHMS</name>
<dbReference type="Proteomes" id="UP000016931">
    <property type="component" value="Unassembled WGS sequence"/>
</dbReference>
<gene>
    <name evidence="11" type="ORF">SEPMUDRAFT_55964</name>
</gene>
<evidence type="ECO:0000256" key="2">
    <source>
        <dbReference type="ARBA" id="ARBA00012750"/>
    </source>
</evidence>
<keyword evidence="3" id="KW-0489">Methyltransferase</keyword>
<feature type="compositionally biased region" description="Basic and acidic residues" evidence="9">
    <location>
        <begin position="344"/>
        <end position="356"/>
    </location>
</feature>
<evidence type="ECO:0000313" key="12">
    <source>
        <dbReference type="Proteomes" id="UP000016931"/>
    </source>
</evidence>
<keyword evidence="12" id="KW-1185">Reference proteome</keyword>
<feature type="domain" description="tRNA wybutosine-synthesizing protein" evidence="10">
    <location>
        <begin position="11"/>
        <end position="262"/>
    </location>
</feature>
<reference evidence="11 12" key="1">
    <citation type="journal article" date="2012" name="PLoS Pathog.">
        <title>Diverse lifestyles and strategies of plant pathogenesis encoded in the genomes of eighteen Dothideomycetes fungi.</title>
        <authorList>
            <person name="Ohm R.A."/>
            <person name="Feau N."/>
            <person name="Henrissat B."/>
            <person name="Schoch C.L."/>
            <person name="Horwitz B.A."/>
            <person name="Barry K.W."/>
            <person name="Condon B.J."/>
            <person name="Copeland A.C."/>
            <person name="Dhillon B."/>
            <person name="Glaser F."/>
            <person name="Hesse C.N."/>
            <person name="Kosti I."/>
            <person name="LaButti K."/>
            <person name="Lindquist E.A."/>
            <person name="Lucas S."/>
            <person name="Salamov A.A."/>
            <person name="Bradshaw R.E."/>
            <person name="Ciuffetti L."/>
            <person name="Hamelin R.C."/>
            <person name="Kema G.H.J."/>
            <person name="Lawrence C."/>
            <person name="Scott J.A."/>
            <person name="Spatafora J.W."/>
            <person name="Turgeon B.G."/>
            <person name="de Wit P.J.G.M."/>
            <person name="Zhong S."/>
            <person name="Goodwin S.B."/>
            <person name="Grigoriev I.V."/>
        </authorList>
    </citation>
    <scope>NUCLEOTIDE SEQUENCE [LARGE SCALE GENOMIC DNA]</scope>
    <source>
        <strain evidence="11 12">SO2202</strain>
    </source>
</reference>
<keyword evidence="5" id="KW-0949">S-adenosyl-L-methionine</keyword>
<dbReference type="AlphaFoldDB" id="N1QH30"/>
<evidence type="ECO:0000256" key="7">
    <source>
        <dbReference type="ARBA" id="ARBA00030554"/>
    </source>
</evidence>
<evidence type="ECO:0000256" key="6">
    <source>
        <dbReference type="ARBA" id="ARBA00022694"/>
    </source>
</evidence>
<feature type="region of interest" description="Disordered" evidence="9">
    <location>
        <begin position="265"/>
        <end position="367"/>
    </location>
</feature>
<dbReference type="STRING" id="692275.N1QH30"/>
<evidence type="ECO:0000256" key="1">
    <source>
        <dbReference type="ARBA" id="ARBA00008569"/>
    </source>
</evidence>
<evidence type="ECO:0000259" key="10">
    <source>
        <dbReference type="Pfam" id="PF02676"/>
    </source>
</evidence>
<dbReference type="GO" id="GO:0008033">
    <property type="term" value="P:tRNA processing"/>
    <property type="evidence" value="ECO:0007669"/>
    <property type="project" value="UniProtKB-KW"/>
</dbReference>
<evidence type="ECO:0000256" key="3">
    <source>
        <dbReference type="ARBA" id="ARBA00022603"/>
    </source>
</evidence>
<dbReference type="OMA" id="TWLYVSH"/>
<evidence type="ECO:0000256" key="5">
    <source>
        <dbReference type="ARBA" id="ARBA00022691"/>
    </source>
</evidence>
<dbReference type="eggNOG" id="KOG1228">
    <property type="taxonomic scope" value="Eukaryota"/>
</dbReference>
<organism evidence="11 12">
    <name type="scientific">Sphaerulina musiva (strain SO2202)</name>
    <name type="common">Poplar stem canker fungus</name>
    <name type="synonym">Septoria musiva</name>
    <dbReference type="NCBI Taxonomy" id="692275"/>
    <lineage>
        <taxon>Eukaryota</taxon>
        <taxon>Fungi</taxon>
        <taxon>Dikarya</taxon>
        <taxon>Ascomycota</taxon>
        <taxon>Pezizomycotina</taxon>
        <taxon>Dothideomycetes</taxon>
        <taxon>Dothideomycetidae</taxon>
        <taxon>Mycosphaerellales</taxon>
        <taxon>Mycosphaerellaceae</taxon>
        <taxon>Sphaerulina</taxon>
    </lineage>
</organism>
<evidence type="ECO:0000256" key="8">
    <source>
        <dbReference type="ARBA" id="ARBA00049202"/>
    </source>
</evidence>
<protein>
    <recommendedName>
        <fullName evidence="2">tRNA(Phe) 7-[(3-amino-3-carboxypropyl)-4-demethylwyosine(37)-N(4)]-methyltransferase</fullName>
        <ecNumber evidence="2">2.1.1.282</ecNumber>
    </recommendedName>
    <alternativeName>
        <fullName evidence="7">tRNA(Phe) 7-((3-amino-3-carboxypropyl)-4-demethylwyosine(37)-N(4))-methyltransferase</fullName>
    </alternativeName>
</protein>
<dbReference type="GO" id="GO:0032259">
    <property type="term" value="P:methylation"/>
    <property type="evidence" value="ECO:0007669"/>
    <property type="project" value="UniProtKB-KW"/>
</dbReference>
<dbReference type="GO" id="GO:0008168">
    <property type="term" value="F:methyltransferase activity"/>
    <property type="evidence" value="ECO:0007669"/>
    <property type="project" value="UniProtKB-KW"/>
</dbReference>
<dbReference type="Gene3D" id="3.30.1960.10">
    <property type="entry name" value="tRNA wybutosine-synthesizing-like"/>
    <property type="match status" value="1"/>
</dbReference>
<dbReference type="HOGENOM" id="CLU_047426_0_1_1"/>
<dbReference type="EMBL" id="KB456260">
    <property type="protein sequence ID" value="EMF16531.1"/>
    <property type="molecule type" value="Genomic_DNA"/>
</dbReference>
<sequence length="367" mass="40590">MPPKQTVFSAKKQKILQELNRPEEEYTDLSPIGAVDPNIRQLVNQINEAEGYVTTSSCAGRISVFLEGAGNVKIDHDNHHDGNDDDHDTGSTNISSSSSQQGKGGGKWLFVSHDPVNLTDLKEEGKLLELFQLSAGNTENSFSATAPPPQVKVRFVHFKFEPMILHILTSSLASAQHCLSSALSAGFRESGITSITGTEPTPNVGIRTQGLALESIIAWQDSDSGKIHPMVSEAYLRTLVELANQRFGANQERKERFARALLQSKGEEVRKGDSGDWEPKDVRRERKREEGLRRKEEIQRQQRQKADAESKEGQHGPEKEEEEEEVFGSFGLQETVANGGDPLPAEKPRMMGERGHGPVVHQKKHDA</sequence>
<comment type="catalytic activity">
    <reaction evidence="8">
        <text>4-demethyl-7-[(3S)-3-amino-3-carboxypropyl]wyosine(37) in tRNA(Phe) + S-adenosyl-L-methionine = 7-[(3S)-3-amino-3-carboxypropyl]wyosine(37) in tRNA(Phe) + S-adenosyl-L-homocysteine + H(+)</text>
        <dbReference type="Rhea" id="RHEA:36635"/>
        <dbReference type="Rhea" id="RHEA-COMP:10378"/>
        <dbReference type="Rhea" id="RHEA-COMP:10379"/>
        <dbReference type="ChEBI" id="CHEBI:15378"/>
        <dbReference type="ChEBI" id="CHEBI:57856"/>
        <dbReference type="ChEBI" id="CHEBI:59789"/>
        <dbReference type="ChEBI" id="CHEBI:73543"/>
        <dbReference type="ChEBI" id="CHEBI:73550"/>
        <dbReference type="EC" id="2.1.1.282"/>
    </reaction>
</comment>
<dbReference type="OrthoDB" id="263283at2759"/>
<dbReference type="SUPFAM" id="SSF111278">
    <property type="entry name" value="SSo0622-like"/>
    <property type="match status" value="1"/>
</dbReference>
<evidence type="ECO:0000256" key="9">
    <source>
        <dbReference type="SAM" id="MobiDB-lite"/>
    </source>
</evidence>
<dbReference type="RefSeq" id="XP_016764652.1">
    <property type="nucleotide sequence ID" value="XM_016909383.1"/>
</dbReference>
<keyword evidence="6" id="KW-0819">tRNA processing</keyword>
<dbReference type="InterPro" id="IPR036602">
    <property type="entry name" value="tRNA_yW-synthesising-like_sf"/>
</dbReference>